<dbReference type="SMART" id="SM00320">
    <property type="entry name" value="WD40"/>
    <property type="match status" value="7"/>
</dbReference>
<dbReference type="Pfam" id="PF00400">
    <property type="entry name" value="WD40"/>
    <property type="match status" value="6"/>
</dbReference>
<dbReference type="PRINTS" id="PR00320">
    <property type="entry name" value="GPROTEINBRPT"/>
</dbReference>
<sequence length="478" mass="53136">MRNSKTGNMFKETNVLRKQTFAKMLESDPNDQQNLSFRFTNTSEFIPANQDSMTSDNNSTFNTPWYQSSPFSTASSDQTSAYATPSRDQYSSSPLSKSPWSSHVPPPEMDNGSYSYTGLIGSLVREEGHIYSLAASEDLLYTGSDSKNIRVWKNQKEFTGFKSNSGLVKAIIIAGGRIFTGHQDGKIRVWKVSGKNPNIHKRIGTLPTFKAYIKSSFNPKNYIEIRRHHNAVWIKHFDAISSLSISDDKSLLYSGSWDKTFKVWRVSDFKCLESIKAHDDAVNSIVAGFDGLVFTGSADSTVKVWRRESQGLGRTKHIFLQTLLRQECAITALAVDPSATVLYSGSSDGLVNFWEHDKLLSHCGVLRGHKLAVLCLATSGNLVFSGSADANICVWKREEGNHICLSVLIGHGGPVKCLAVEDKGASADGNRQCIVYSGSLDKSVKIWRVTAMETKPQQHSQMEAYDSPYDSRQGHWRK</sequence>
<dbReference type="PROSITE" id="PS50082">
    <property type="entry name" value="WD_REPEATS_2"/>
    <property type="match status" value="4"/>
</dbReference>
<feature type="region of interest" description="Disordered" evidence="4">
    <location>
        <begin position="70"/>
        <end position="106"/>
    </location>
</feature>
<dbReference type="InterPro" id="IPR045182">
    <property type="entry name" value="JINGUBANG-like"/>
</dbReference>
<evidence type="ECO:0000256" key="1">
    <source>
        <dbReference type="ARBA" id="ARBA00022574"/>
    </source>
</evidence>
<dbReference type="PANTHER" id="PTHR22844:SF334">
    <property type="entry name" value="PROTEIN JINGUBANG-LIKE"/>
    <property type="match status" value="1"/>
</dbReference>
<dbReference type="InterPro" id="IPR001680">
    <property type="entry name" value="WD40_rpt"/>
</dbReference>
<dbReference type="AlphaFoldDB" id="A0A8S0S8F8"/>
<dbReference type="EMBL" id="CACTIH010003972">
    <property type="protein sequence ID" value="CAA2988127.1"/>
    <property type="molecule type" value="Genomic_DNA"/>
</dbReference>
<gene>
    <name evidence="5" type="ORF">OLEA9_A050904</name>
</gene>
<dbReference type="InterPro" id="IPR020472">
    <property type="entry name" value="WD40_PAC1"/>
</dbReference>
<protein>
    <submittedName>
        <fullName evidence="5">Myosin heavy chain kinase B-like</fullName>
    </submittedName>
</protein>
<keyword evidence="5" id="KW-0418">Kinase</keyword>
<dbReference type="InterPro" id="IPR015943">
    <property type="entry name" value="WD40/YVTN_repeat-like_dom_sf"/>
</dbReference>
<dbReference type="PANTHER" id="PTHR22844">
    <property type="entry name" value="F-BOX AND WD40 DOMAIN PROTEIN"/>
    <property type="match status" value="1"/>
</dbReference>
<comment type="caution">
    <text evidence="5">The sequence shown here is derived from an EMBL/GenBank/DDBJ whole genome shotgun (WGS) entry which is preliminary data.</text>
</comment>
<dbReference type="Gene3D" id="2.130.10.10">
    <property type="entry name" value="YVTN repeat-like/Quinoprotein amine dehydrogenase"/>
    <property type="match status" value="2"/>
</dbReference>
<feature type="repeat" description="WD" evidence="3">
    <location>
        <begin position="275"/>
        <end position="305"/>
    </location>
</feature>
<evidence type="ECO:0000313" key="6">
    <source>
        <dbReference type="Proteomes" id="UP000594638"/>
    </source>
</evidence>
<feature type="repeat" description="WD" evidence="3">
    <location>
        <begin position="366"/>
        <end position="405"/>
    </location>
</feature>
<dbReference type="Proteomes" id="UP000594638">
    <property type="component" value="Unassembled WGS sequence"/>
</dbReference>
<evidence type="ECO:0000313" key="5">
    <source>
        <dbReference type="EMBL" id="CAA2988127.1"/>
    </source>
</evidence>
<dbReference type="Gramene" id="OE9A050904T1">
    <property type="protein sequence ID" value="OE9A050904C1"/>
    <property type="gene ID" value="OE9A050904"/>
</dbReference>
<dbReference type="CDD" id="cd00200">
    <property type="entry name" value="WD40"/>
    <property type="match status" value="1"/>
</dbReference>
<feature type="repeat" description="WD" evidence="3">
    <location>
        <begin position="323"/>
        <end position="355"/>
    </location>
</feature>
<dbReference type="FunFam" id="2.130.10.10:FF:000775">
    <property type="entry name" value="BnaA09g28200D protein"/>
    <property type="match status" value="1"/>
</dbReference>
<keyword evidence="5" id="KW-0808">Transferase</keyword>
<reference evidence="5 6" key="1">
    <citation type="submission" date="2019-12" db="EMBL/GenBank/DDBJ databases">
        <authorList>
            <person name="Alioto T."/>
            <person name="Alioto T."/>
            <person name="Gomez Garrido J."/>
        </authorList>
    </citation>
    <scope>NUCLEOTIDE SEQUENCE [LARGE SCALE GENOMIC DNA]</scope>
</reference>
<evidence type="ECO:0000256" key="4">
    <source>
        <dbReference type="SAM" id="MobiDB-lite"/>
    </source>
</evidence>
<keyword evidence="2" id="KW-0677">Repeat</keyword>
<keyword evidence="6" id="KW-1185">Reference proteome</keyword>
<dbReference type="InterPro" id="IPR036322">
    <property type="entry name" value="WD40_repeat_dom_sf"/>
</dbReference>
<feature type="repeat" description="WD" evidence="3">
    <location>
        <begin position="233"/>
        <end position="274"/>
    </location>
</feature>
<feature type="region of interest" description="Disordered" evidence="4">
    <location>
        <begin position="457"/>
        <end position="478"/>
    </location>
</feature>
<feature type="compositionally biased region" description="Polar residues" evidence="4">
    <location>
        <begin position="70"/>
        <end position="90"/>
    </location>
</feature>
<dbReference type="PROSITE" id="PS50294">
    <property type="entry name" value="WD_REPEATS_REGION"/>
    <property type="match status" value="2"/>
</dbReference>
<keyword evidence="1 3" id="KW-0853">WD repeat</keyword>
<feature type="compositionally biased region" description="Low complexity" evidence="4">
    <location>
        <begin position="91"/>
        <end position="102"/>
    </location>
</feature>
<accession>A0A8S0S8F8</accession>
<dbReference type="GO" id="GO:0016301">
    <property type="term" value="F:kinase activity"/>
    <property type="evidence" value="ECO:0007669"/>
    <property type="project" value="UniProtKB-KW"/>
</dbReference>
<proteinExistence type="predicted"/>
<dbReference type="OrthoDB" id="674604at2759"/>
<dbReference type="SUPFAM" id="SSF50978">
    <property type="entry name" value="WD40 repeat-like"/>
    <property type="match status" value="1"/>
</dbReference>
<organism evidence="5 6">
    <name type="scientific">Olea europaea subsp. europaea</name>
    <dbReference type="NCBI Taxonomy" id="158383"/>
    <lineage>
        <taxon>Eukaryota</taxon>
        <taxon>Viridiplantae</taxon>
        <taxon>Streptophyta</taxon>
        <taxon>Embryophyta</taxon>
        <taxon>Tracheophyta</taxon>
        <taxon>Spermatophyta</taxon>
        <taxon>Magnoliopsida</taxon>
        <taxon>eudicotyledons</taxon>
        <taxon>Gunneridae</taxon>
        <taxon>Pentapetalae</taxon>
        <taxon>asterids</taxon>
        <taxon>lamiids</taxon>
        <taxon>Lamiales</taxon>
        <taxon>Oleaceae</taxon>
        <taxon>Oleeae</taxon>
        <taxon>Olea</taxon>
    </lineage>
</organism>
<name>A0A8S0S8F8_OLEEU</name>
<evidence type="ECO:0000256" key="3">
    <source>
        <dbReference type="PROSITE-ProRule" id="PRU00221"/>
    </source>
</evidence>
<evidence type="ECO:0000256" key="2">
    <source>
        <dbReference type="ARBA" id="ARBA00022737"/>
    </source>
</evidence>